<dbReference type="GO" id="GO:0044027">
    <property type="term" value="P:negative regulation of gene expression via chromosomal CpG island methylation"/>
    <property type="evidence" value="ECO:0007669"/>
    <property type="project" value="TreeGrafter"/>
</dbReference>
<keyword evidence="4" id="KW-0949">S-adenosyl-L-methionine</keyword>
<evidence type="ECO:0000256" key="4">
    <source>
        <dbReference type="ARBA" id="ARBA00022691"/>
    </source>
</evidence>
<dbReference type="GO" id="GO:0032259">
    <property type="term" value="P:methylation"/>
    <property type="evidence" value="ECO:0007669"/>
    <property type="project" value="UniProtKB-KW"/>
</dbReference>
<dbReference type="Proteomes" id="UP000307749">
    <property type="component" value="Unassembled WGS sequence"/>
</dbReference>
<dbReference type="PANTHER" id="PTHR10629">
    <property type="entry name" value="CYTOSINE-SPECIFIC METHYLTRANSFERASE"/>
    <property type="match status" value="1"/>
</dbReference>
<proteinExistence type="predicted"/>
<comment type="catalytic activity">
    <reaction evidence="6">
        <text>a 2'-deoxycytidine in DNA + S-adenosyl-L-methionine = a 5-methyl-2'-deoxycytidine in DNA + S-adenosyl-L-homocysteine + H(+)</text>
        <dbReference type="Rhea" id="RHEA:13681"/>
        <dbReference type="Rhea" id="RHEA-COMP:11369"/>
        <dbReference type="Rhea" id="RHEA-COMP:11370"/>
        <dbReference type="ChEBI" id="CHEBI:15378"/>
        <dbReference type="ChEBI" id="CHEBI:57856"/>
        <dbReference type="ChEBI" id="CHEBI:59789"/>
        <dbReference type="ChEBI" id="CHEBI:85452"/>
        <dbReference type="ChEBI" id="CHEBI:85454"/>
        <dbReference type="EC" id="2.1.1.37"/>
    </reaction>
</comment>
<dbReference type="GO" id="GO:0003886">
    <property type="term" value="F:DNA (cytosine-5-)-methyltransferase activity"/>
    <property type="evidence" value="ECO:0007669"/>
    <property type="project" value="UniProtKB-EC"/>
</dbReference>
<evidence type="ECO:0000256" key="2">
    <source>
        <dbReference type="ARBA" id="ARBA00022603"/>
    </source>
</evidence>
<dbReference type="GO" id="GO:0009307">
    <property type="term" value="P:DNA restriction-modification system"/>
    <property type="evidence" value="ECO:0007669"/>
    <property type="project" value="UniProtKB-KW"/>
</dbReference>
<dbReference type="EC" id="2.1.1.37" evidence="1"/>
<accession>A0A4S3KQH0</accession>
<dbReference type="InterPro" id="IPR001525">
    <property type="entry name" value="C5_MeTfrase"/>
</dbReference>
<comment type="caution">
    <text evidence="7">The sequence shown here is derived from an EMBL/GenBank/DDBJ whole genome shotgun (WGS) entry which is preliminary data.</text>
</comment>
<dbReference type="InterPro" id="IPR029063">
    <property type="entry name" value="SAM-dependent_MTases_sf"/>
</dbReference>
<keyword evidence="5" id="KW-0680">Restriction system</keyword>
<keyword evidence="2" id="KW-0489">Methyltransferase</keyword>
<keyword evidence="8" id="KW-1185">Reference proteome</keyword>
<dbReference type="EMBL" id="MWQO01000014">
    <property type="protein sequence ID" value="THD11283.1"/>
    <property type="molecule type" value="Genomic_DNA"/>
</dbReference>
<keyword evidence="3" id="KW-0808">Transferase</keyword>
<gene>
    <name evidence="7" type="ORF">B1806_03965</name>
</gene>
<dbReference type="GO" id="GO:0003677">
    <property type="term" value="F:DNA binding"/>
    <property type="evidence" value="ECO:0007669"/>
    <property type="project" value="TreeGrafter"/>
</dbReference>
<reference evidence="7 8" key="1">
    <citation type="submission" date="2017-02" db="EMBL/GenBank/DDBJ databases">
        <title>Whole genome sequencing of Metallibacterium scheffleri DSM 24874 (T).</title>
        <authorList>
            <person name="Kumar S."/>
            <person name="Patil P."/>
            <person name="Patil P.B."/>
        </authorList>
    </citation>
    <scope>NUCLEOTIDE SEQUENCE [LARGE SCALE GENOMIC DNA]</scope>
    <source>
        <strain evidence="7 8">DSM 24874</strain>
    </source>
</reference>
<dbReference type="Gene3D" id="3.40.50.150">
    <property type="entry name" value="Vaccinia Virus protein VP39"/>
    <property type="match status" value="1"/>
</dbReference>
<name>A0A4S3KQH0_9GAMM</name>
<evidence type="ECO:0000313" key="8">
    <source>
        <dbReference type="Proteomes" id="UP000307749"/>
    </source>
</evidence>
<evidence type="ECO:0000256" key="3">
    <source>
        <dbReference type="ARBA" id="ARBA00022679"/>
    </source>
</evidence>
<protein>
    <recommendedName>
        <fullName evidence="1">DNA (cytosine-5-)-methyltransferase</fullName>
        <ecNumber evidence="1">2.1.1.37</ecNumber>
    </recommendedName>
</protein>
<dbReference type="STRING" id="993689.GCA_002077135_00185"/>
<evidence type="ECO:0000256" key="6">
    <source>
        <dbReference type="ARBA" id="ARBA00047422"/>
    </source>
</evidence>
<evidence type="ECO:0000256" key="5">
    <source>
        <dbReference type="ARBA" id="ARBA00022747"/>
    </source>
</evidence>
<dbReference type="PANTHER" id="PTHR10629:SF52">
    <property type="entry name" value="DNA (CYTOSINE-5)-METHYLTRANSFERASE 1"/>
    <property type="match status" value="1"/>
</dbReference>
<sequence length="622" mass="66042">MDRTASAAQTAPRMAIPGPGEMVVDLFAGGGGASEALRQALGRDPDIAINHDAIALGLHAANHPSTRHLREDIWQADPLAEVGVRRVGWLHASPDCTHFSQAKGGQPRSKATRSLSWVVLKWAGRLARAGRAPRIISLENVAQILQWGPLVAKRDKATGRVLKIGVDGKPSGVAALGERVPVWEQFLVPDRRHAGRTWRQFVRALQSLGYAVEWRKLRACDYGAGTTRLRLYMVARCDGLPIRWPVPTHGEAHGLHPYVTAADCIDWSVPCPSIFDRKKPLAEATCRRIAKGMRRYVLDAVEPFIVQCANASANGVATTSDPLGVITAWPRGGSHALVAPTLVQAAHGDGQPGRAQRWGSGAHAVDDALGTITASNGHAIAAAHLVKFRFDSDGGPIDAPLPTITSGAGAARPAGAAHAMGILTAFLEQANGGFYDGAGHDPRAPLPTICGTGSKQRLVSVHMAKLRGTSHAAPVDAPLHTISAGGEHHAVVECTLNPDDEASALRVAAFLIRYHSEGGQLSELDKPLSTVTTRDLLALVTVTLRGVPYVIVDLGLRMLPPADLFRAQGFPPEYVIDRTADGRVLSKSASVRLVGNSVSPPPMAAIVRANSRDVDQIEIMAA</sequence>
<dbReference type="OrthoDB" id="9813719at2"/>
<dbReference type="InterPro" id="IPR050390">
    <property type="entry name" value="C5-Methyltransferase"/>
</dbReference>
<organism evidence="7 8">
    <name type="scientific">Metallibacterium scheffleri</name>
    <dbReference type="NCBI Taxonomy" id="993689"/>
    <lineage>
        <taxon>Bacteria</taxon>
        <taxon>Pseudomonadati</taxon>
        <taxon>Pseudomonadota</taxon>
        <taxon>Gammaproteobacteria</taxon>
        <taxon>Lysobacterales</taxon>
        <taxon>Rhodanobacteraceae</taxon>
        <taxon>Metallibacterium</taxon>
    </lineage>
</organism>
<dbReference type="AlphaFoldDB" id="A0A4S3KQH0"/>
<evidence type="ECO:0000313" key="7">
    <source>
        <dbReference type="EMBL" id="THD11283.1"/>
    </source>
</evidence>
<dbReference type="SUPFAM" id="SSF53335">
    <property type="entry name" value="S-adenosyl-L-methionine-dependent methyltransferases"/>
    <property type="match status" value="1"/>
</dbReference>
<dbReference type="Pfam" id="PF00145">
    <property type="entry name" value="DNA_methylase"/>
    <property type="match status" value="2"/>
</dbReference>
<evidence type="ECO:0000256" key="1">
    <source>
        <dbReference type="ARBA" id="ARBA00011975"/>
    </source>
</evidence>